<dbReference type="Proteomes" id="UP001190700">
    <property type="component" value="Unassembled WGS sequence"/>
</dbReference>
<evidence type="ECO:0000313" key="3">
    <source>
        <dbReference type="Proteomes" id="UP001190700"/>
    </source>
</evidence>
<reference evidence="2 3" key="1">
    <citation type="journal article" date="2015" name="Genome Biol. Evol.">
        <title>Comparative Genomics of a Bacterivorous Green Alga Reveals Evolutionary Causalities and Consequences of Phago-Mixotrophic Mode of Nutrition.</title>
        <authorList>
            <person name="Burns J.A."/>
            <person name="Paasch A."/>
            <person name="Narechania A."/>
            <person name="Kim E."/>
        </authorList>
    </citation>
    <scope>NUCLEOTIDE SEQUENCE [LARGE SCALE GENOMIC DNA]</scope>
    <source>
        <strain evidence="2 3">PLY_AMNH</strain>
    </source>
</reference>
<dbReference type="AlphaFoldDB" id="A0AAE0KRN4"/>
<protein>
    <submittedName>
        <fullName evidence="2">Uncharacterized protein</fullName>
    </submittedName>
</protein>
<feature type="region of interest" description="Disordered" evidence="1">
    <location>
        <begin position="134"/>
        <end position="159"/>
    </location>
</feature>
<organism evidence="2 3">
    <name type="scientific">Cymbomonas tetramitiformis</name>
    <dbReference type="NCBI Taxonomy" id="36881"/>
    <lineage>
        <taxon>Eukaryota</taxon>
        <taxon>Viridiplantae</taxon>
        <taxon>Chlorophyta</taxon>
        <taxon>Pyramimonadophyceae</taxon>
        <taxon>Pyramimonadales</taxon>
        <taxon>Pyramimonadaceae</taxon>
        <taxon>Cymbomonas</taxon>
    </lineage>
</organism>
<feature type="compositionally biased region" description="Pro residues" evidence="1">
    <location>
        <begin position="134"/>
        <end position="156"/>
    </location>
</feature>
<keyword evidence="3" id="KW-1185">Reference proteome</keyword>
<dbReference type="EMBL" id="LGRX02019685">
    <property type="protein sequence ID" value="KAK3258257.1"/>
    <property type="molecule type" value="Genomic_DNA"/>
</dbReference>
<evidence type="ECO:0000313" key="2">
    <source>
        <dbReference type="EMBL" id="KAK3258257.1"/>
    </source>
</evidence>
<sequence>ANEWWIKYSMSAEQVVSGVGLLPYGDVIHDVLQYEVYVCNPRPGLGVDPAQQQNRTIHYLAATAEIPTDCATKLQTCSATVGTTDVQRCGGWRGATVGQFWGLKITATGGRYLLPPVLGVPWLREVYWYGQPAPPPPSPPPPPPCPPPPPPSPPNTGTPNLYALEAVSTNCGGDPSLSSDGFLSNYWHPDILCRYGSNDWWLKYTLAAEQVVTGVGILQLGNIYNDILAYDVYLCNPWPGPGVDPDLQTAVYGHRLPASSSINTTCTVKMHALPRPAILP</sequence>
<gene>
    <name evidence="2" type="ORF">CYMTET_32691</name>
</gene>
<proteinExistence type="predicted"/>
<comment type="caution">
    <text evidence="2">The sequence shown here is derived from an EMBL/GenBank/DDBJ whole genome shotgun (WGS) entry which is preliminary data.</text>
</comment>
<name>A0AAE0KRN4_9CHLO</name>
<accession>A0AAE0KRN4</accession>
<evidence type="ECO:0000256" key="1">
    <source>
        <dbReference type="SAM" id="MobiDB-lite"/>
    </source>
</evidence>
<feature type="non-terminal residue" evidence="2">
    <location>
        <position position="1"/>
    </location>
</feature>